<dbReference type="Gene3D" id="2.30.30.240">
    <property type="entry name" value="PRC-barrel domain"/>
    <property type="match status" value="1"/>
</dbReference>
<feature type="compositionally biased region" description="Low complexity" evidence="6">
    <location>
        <begin position="174"/>
        <end position="212"/>
    </location>
</feature>
<dbReference type="NCBIfam" id="TIGR02273">
    <property type="entry name" value="16S_RimM"/>
    <property type="match status" value="1"/>
</dbReference>
<comment type="similarity">
    <text evidence="5">Belongs to the RimM family.</text>
</comment>
<dbReference type="Pfam" id="PF01782">
    <property type="entry name" value="RimM"/>
    <property type="match status" value="1"/>
</dbReference>
<dbReference type="EMBL" id="BAAALN010000006">
    <property type="protein sequence ID" value="GAA1240338.1"/>
    <property type="molecule type" value="Genomic_DNA"/>
</dbReference>
<dbReference type="InterPro" id="IPR056792">
    <property type="entry name" value="PRC_RimM"/>
</dbReference>
<dbReference type="InterPro" id="IPR002676">
    <property type="entry name" value="RimM_N"/>
</dbReference>
<sequence>MAKAHGIRGELAVDVRTDSPEERFAEGSVLTGKSRNGGTTRLTVAAARWHSGRLLLRFEEVPDRTEAERQRGLLLLAEARELPPIDDPDEFYDHELEGLRAELTDGSVVGTVRAVVHSPGGELLSLDRDGGEALVPFVREIVPEVDVDGGRVVLDPPEGLLDDGLDDGAVASATTDATTDADATTDTDATSGTEATTDTGATADTEATADVASHTDGTAG</sequence>
<proteinExistence type="inferred from homology"/>
<evidence type="ECO:0000256" key="6">
    <source>
        <dbReference type="SAM" id="MobiDB-lite"/>
    </source>
</evidence>
<keyword evidence="10" id="KW-1185">Reference proteome</keyword>
<feature type="domain" description="RimM N-terminal" evidence="7">
    <location>
        <begin position="2"/>
        <end position="79"/>
    </location>
</feature>
<dbReference type="SUPFAM" id="SSF50346">
    <property type="entry name" value="PRC-barrel domain"/>
    <property type="match status" value="1"/>
</dbReference>
<keyword evidence="2 5" id="KW-0690">Ribosome biogenesis</keyword>
<dbReference type="Gene3D" id="2.40.30.60">
    <property type="entry name" value="RimM"/>
    <property type="match status" value="1"/>
</dbReference>
<dbReference type="InterPro" id="IPR011033">
    <property type="entry name" value="PRC_barrel-like_sf"/>
</dbReference>
<evidence type="ECO:0000259" key="8">
    <source>
        <dbReference type="Pfam" id="PF24986"/>
    </source>
</evidence>
<evidence type="ECO:0000256" key="1">
    <source>
        <dbReference type="ARBA" id="ARBA00022490"/>
    </source>
</evidence>
<evidence type="ECO:0000313" key="10">
    <source>
        <dbReference type="Proteomes" id="UP001500653"/>
    </source>
</evidence>
<keyword evidence="3 5" id="KW-0698">rRNA processing</keyword>
<organism evidence="9 10">
    <name type="scientific">Prauserella halophila</name>
    <dbReference type="NCBI Taxonomy" id="185641"/>
    <lineage>
        <taxon>Bacteria</taxon>
        <taxon>Bacillati</taxon>
        <taxon>Actinomycetota</taxon>
        <taxon>Actinomycetes</taxon>
        <taxon>Pseudonocardiales</taxon>
        <taxon>Pseudonocardiaceae</taxon>
        <taxon>Prauserella</taxon>
    </lineage>
</organism>
<reference evidence="9 10" key="1">
    <citation type="journal article" date="2019" name="Int. J. Syst. Evol. Microbiol.">
        <title>The Global Catalogue of Microorganisms (GCM) 10K type strain sequencing project: providing services to taxonomists for standard genome sequencing and annotation.</title>
        <authorList>
            <consortium name="The Broad Institute Genomics Platform"/>
            <consortium name="The Broad Institute Genome Sequencing Center for Infectious Disease"/>
            <person name="Wu L."/>
            <person name="Ma J."/>
        </authorList>
    </citation>
    <scope>NUCLEOTIDE SEQUENCE [LARGE SCALE GENOMIC DNA]</scope>
    <source>
        <strain evidence="9 10">JCM 13023</strain>
    </source>
</reference>
<gene>
    <name evidence="5" type="primary">rimM</name>
    <name evidence="9" type="ORF">GCM10009676_26570</name>
</gene>
<dbReference type="InterPro" id="IPR011961">
    <property type="entry name" value="RimM"/>
</dbReference>
<dbReference type="PANTHER" id="PTHR33692:SF1">
    <property type="entry name" value="RIBOSOME MATURATION FACTOR RIMM"/>
    <property type="match status" value="1"/>
</dbReference>
<name>A0ABN1WF28_9PSEU</name>
<evidence type="ECO:0000256" key="5">
    <source>
        <dbReference type="HAMAP-Rule" id="MF_00014"/>
    </source>
</evidence>
<feature type="region of interest" description="Disordered" evidence="6">
    <location>
        <begin position="174"/>
        <end position="220"/>
    </location>
</feature>
<protein>
    <recommendedName>
        <fullName evidence="5">Ribosome maturation factor RimM</fullName>
    </recommendedName>
</protein>
<comment type="subunit">
    <text evidence="5">Binds ribosomal protein uS19.</text>
</comment>
<dbReference type="HAMAP" id="MF_00014">
    <property type="entry name" value="Ribosome_mat_RimM"/>
    <property type="match status" value="1"/>
</dbReference>
<dbReference type="Proteomes" id="UP001500653">
    <property type="component" value="Unassembled WGS sequence"/>
</dbReference>
<keyword evidence="4 5" id="KW-0143">Chaperone</keyword>
<comment type="subcellular location">
    <subcellularLocation>
        <location evidence="5">Cytoplasm</location>
    </subcellularLocation>
</comment>
<evidence type="ECO:0000313" key="9">
    <source>
        <dbReference type="EMBL" id="GAA1240338.1"/>
    </source>
</evidence>
<comment type="function">
    <text evidence="5">An accessory protein needed during the final step in the assembly of 30S ribosomal subunit, possibly for assembly of the head region. Essential for efficient processing of 16S rRNA. May be needed both before and after RbfA during the maturation of 16S rRNA. It has affinity for free ribosomal 30S subunits but not for 70S ribosomes.</text>
</comment>
<evidence type="ECO:0000259" key="7">
    <source>
        <dbReference type="Pfam" id="PF01782"/>
    </source>
</evidence>
<dbReference type="InterPro" id="IPR009000">
    <property type="entry name" value="Transl_B-barrel_sf"/>
</dbReference>
<dbReference type="InterPro" id="IPR036976">
    <property type="entry name" value="RimM_N_sf"/>
</dbReference>
<keyword evidence="1 5" id="KW-0963">Cytoplasm</keyword>
<feature type="domain" description="Ribosome maturation factor RimM PRC barrel" evidence="8">
    <location>
        <begin position="94"/>
        <end position="160"/>
    </location>
</feature>
<dbReference type="Pfam" id="PF24986">
    <property type="entry name" value="PRC_RimM"/>
    <property type="match status" value="1"/>
</dbReference>
<dbReference type="SUPFAM" id="SSF50447">
    <property type="entry name" value="Translation proteins"/>
    <property type="match status" value="1"/>
</dbReference>
<dbReference type="PANTHER" id="PTHR33692">
    <property type="entry name" value="RIBOSOME MATURATION FACTOR RIMM"/>
    <property type="match status" value="1"/>
</dbReference>
<evidence type="ECO:0000256" key="3">
    <source>
        <dbReference type="ARBA" id="ARBA00022552"/>
    </source>
</evidence>
<evidence type="ECO:0000256" key="4">
    <source>
        <dbReference type="ARBA" id="ARBA00023186"/>
    </source>
</evidence>
<evidence type="ECO:0000256" key="2">
    <source>
        <dbReference type="ARBA" id="ARBA00022517"/>
    </source>
</evidence>
<comment type="domain">
    <text evidence="5">The PRC barrel domain binds ribosomal protein uS19.</text>
</comment>
<comment type="caution">
    <text evidence="9">The sequence shown here is derived from an EMBL/GenBank/DDBJ whole genome shotgun (WGS) entry which is preliminary data.</text>
</comment>
<accession>A0ABN1WF28</accession>